<sequence>MRKGKRWLAAAVSAAMIVQSLASVGPVYAADDGVSIADTFTDSSFRSYVSSNFDKDSNGYLSDAEIANVTSIDVSKCSPAISSLNGVELFTNLSKLDCNEQSIRNLDIENLENLEYIDVSSNRIDSLTLPVSAEKLTYLDISGNKITSLTSLADYNNLVLLNANSTNLSSIDVSNMKGLKVLGVSGTTISTLDLGSNMELTTLYCDSMRSLPVLDVSGHEKLKNLYCAGAKSDSGVVVRSSITKLDVSGDIVLGSLDCSNSYVAELNIDNTPALTTLDCSNTRLTSIDVSKNTSLSYLDVSSNVLGAVDFTANTALRELYVKDTGINKLDVSTLTNLVNLDASSNSLAELDIASNSLLEKLYISDNNIQGIKLDGHPDLKELEIDNNNLVAIDISVCPKLYGDDGVFSCSGNSRDITLDTTNYDYDFSDFSKVYGLHKAWYDYELPVAVDNNGKPLTDDNGVEIHKRNRNTTGYAGIQGIDASNEASSVTGGQLDGYIFTAEPDAEKITYNYYTGAGMGKVKFTLNILNPLKVTVWYTTDGNVVKSDSSTLSFRVGDTTTLTATDDEKNPHKNITWSSSNERVAQIDRETGELTCVSAGTAQINILLNDRAIGYVNMECHKPVTGLYLVDQNEKDDAGNQITYENGAVINMDCGTYPRNGSKKLDVKCVTEDGLASKEISGFTCKVTDVDGKENNKVLSFNTSSKTITTRGAGIAFLHFTSTDNPDVETVIQVNVEQRVNSVTLSQSRMTIIAGGSSNLVATVSPNTAVEQRVVWSSSNESIATVDAEGNVKAVNPGEADIICTSVDTEQVYGKCHVTVQPPVKGLTLNMNSAELLLGADTESRKVSLEAVIDADDASIYKNLKWTSSDTNVASVSYSSTDKTKATVTARSAGTAVIRFSISDDEYVDCNITVKQRVTSLRINRDKTTIYAGDTLQVTSTASPATASNQEVIWASSDESVASIDKDGLITALDRGTTVITATAADGSEKTTSFTLTVKKYVSAITLDKEKLTLYVGERGTVKQTVLPEDANDRNVIWQSSDPGVATVSNGTITGVKAGTTTITCTARDGSNISKTCEVTVIQQISSIVLAETNKTVNVGDKFVVNTTINPEDAASAALKWTSSSDAVATVNENGEIVAKGRGTATITCEAVEGIEGRKAKAALRLTVNQPVTGIKLNQTKLNLFVGKQGRITSTVAPANANNRNVEWTTSNSKVATVNNGTITAVSKGTAVITCKAKDGSGKLAKCTVTVSQPVTSIKLNATNKTIKKGATFTLKATVGPAAANNKAVTWSSSNTKVATVSSTGVVKAVGKGSAVITCKSKDGSNITAKCTINSVIMVSSIKLNKKTATIKRKGKITLRATVGPATANNKAVTWVSSNKKIATVTTRGTVVGKKKGRAVITCKAKDGSGKYAKCTIRVK</sequence>
<dbReference type="RefSeq" id="WP_055223947.1">
    <property type="nucleotide sequence ID" value="NZ_BLYL01000005.1"/>
</dbReference>
<reference evidence="5" key="1">
    <citation type="submission" date="2020-06" db="EMBL/GenBank/DDBJ databases">
        <title>Characterization of fructooligosaccharide metabolism and fructooligosaccharide-degrading enzymes in human commensal butyrate producers.</title>
        <authorList>
            <person name="Tanno H."/>
            <person name="Fujii T."/>
            <person name="Hirano K."/>
            <person name="Maeno S."/>
            <person name="Tonozuka T."/>
            <person name="Sakamoto M."/>
            <person name="Ohkuma M."/>
            <person name="Tochio T."/>
            <person name="Endo A."/>
        </authorList>
    </citation>
    <scope>NUCLEOTIDE SEQUENCE</scope>
    <source>
        <strain evidence="5">JCM 31265</strain>
    </source>
</reference>
<feature type="chain" id="PRO_5042549786" description="BIG2 domain-containing protein" evidence="3">
    <location>
        <begin position="30"/>
        <end position="1419"/>
    </location>
</feature>
<dbReference type="SMART" id="SM00635">
    <property type="entry name" value="BID_2"/>
    <property type="match status" value="9"/>
</dbReference>
<feature type="domain" description="BIG2" evidence="4">
    <location>
        <begin position="1000"/>
        <end position="1076"/>
    </location>
</feature>
<dbReference type="InterPro" id="IPR008964">
    <property type="entry name" value="Invasin/intimin_cell_adhesion"/>
</dbReference>
<dbReference type="GO" id="GO:0035591">
    <property type="term" value="F:signaling adaptor activity"/>
    <property type="evidence" value="ECO:0007669"/>
    <property type="project" value="TreeGrafter"/>
</dbReference>
<feature type="domain" description="BIG2" evidence="4">
    <location>
        <begin position="1253"/>
        <end position="1330"/>
    </location>
</feature>
<dbReference type="Proteomes" id="UP000660047">
    <property type="component" value="Unassembled WGS sequence"/>
</dbReference>
<comment type="caution">
    <text evidence="5">The sequence shown here is derived from an EMBL/GenBank/DDBJ whole genome shotgun (WGS) entry which is preliminary data.</text>
</comment>
<keyword evidence="1" id="KW-0433">Leucine-rich repeat</keyword>
<dbReference type="PROSITE" id="PS00018">
    <property type="entry name" value="EF_HAND_1"/>
    <property type="match status" value="1"/>
</dbReference>
<evidence type="ECO:0000313" key="6">
    <source>
        <dbReference type="Proteomes" id="UP000660047"/>
    </source>
</evidence>
<evidence type="ECO:0000256" key="1">
    <source>
        <dbReference type="ARBA" id="ARBA00022614"/>
    </source>
</evidence>
<feature type="domain" description="BIG2" evidence="4">
    <location>
        <begin position="738"/>
        <end position="815"/>
    </location>
</feature>
<organism evidence="5 6">
    <name type="scientific">Coprococcus eutactus</name>
    <dbReference type="NCBI Taxonomy" id="33043"/>
    <lineage>
        <taxon>Bacteria</taxon>
        <taxon>Bacillati</taxon>
        <taxon>Bacillota</taxon>
        <taxon>Clostridia</taxon>
        <taxon>Lachnospirales</taxon>
        <taxon>Lachnospiraceae</taxon>
        <taxon>Coprococcus</taxon>
    </lineage>
</organism>
<dbReference type="Pfam" id="PF02368">
    <property type="entry name" value="Big_2"/>
    <property type="match status" value="8"/>
</dbReference>
<dbReference type="InterPro" id="IPR018247">
    <property type="entry name" value="EF_Hand_1_Ca_BS"/>
</dbReference>
<feature type="domain" description="BIG2" evidence="4">
    <location>
        <begin position="1170"/>
        <end position="1247"/>
    </location>
</feature>
<evidence type="ECO:0000256" key="2">
    <source>
        <dbReference type="ARBA" id="ARBA00022737"/>
    </source>
</evidence>
<dbReference type="EMBL" id="BLYL01000005">
    <property type="protein sequence ID" value="GFO94074.1"/>
    <property type="molecule type" value="Genomic_DNA"/>
</dbReference>
<accession>A0AAI9K1S3</accession>
<dbReference type="PANTHER" id="PTHR47566">
    <property type="match status" value="1"/>
</dbReference>
<feature type="domain" description="BIG2" evidence="4">
    <location>
        <begin position="1083"/>
        <end position="1162"/>
    </location>
</feature>
<dbReference type="InterPro" id="IPR001611">
    <property type="entry name" value="Leu-rich_rpt"/>
</dbReference>
<dbReference type="InterPro" id="IPR052574">
    <property type="entry name" value="CDIRP"/>
</dbReference>
<proteinExistence type="predicted"/>
<evidence type="ECO:0000256" key="3">
    <source>
        <dbReference type="SAM" id="SignalP"/>
    </source>
</evidence>
<dbReference type="Gene3D" id="2.60.40.1080">
    <property type="match status" value="9"/>
</dbReference>
<feature type="signal peptide" evidence="3">
    <location>
        <begin position="1"/>
        <end position="29"/>
    </location>
</feature>
<feature type="domain" description="BIG2" evidence="4">
    <location>
        <begin position="822"/>
        <end position="908"/>
    </location>
</feature>
<dbReference type="Gene3D" id="3.80.10.10">
    <property type="entry name" value="Ribonuclease Inhibitor"/>
    <property type="match status" value="2"/>
</dbReference>
<feature type="domain" description="BIG2" evidence="4">
    <location>
        <begin position="1337"/>
        <end position="1415"/>
    </location>
</feature>
<dbReference type="SUPFAM" id="SSF52058">
    <property type="entry name" value="L domain-like"/>
    <property type="match status" value="1"/>
</dbReference>
<feature type="domain" description="BIG2" evidence="4">
    <location>
        <begin position="540"/>
        <end position="616"/>
    </location>
</feature>
<dbReference type="PANTHER" id="PTHR47566:SF1">
    <property type="entry name" value="PROTEIN NUD1"/>
    <property type="match status" value="1"/>
</dbReference>
<keyword evidence="2" id="KW-0677">Repeat</keyword>
<dbReference type="PROSITE" id="PS51450">
    <property type="entry name" value="LRR"/>
    <property type="match status" value="1"/>
</dbReference>
<protein>
    <recommendedName>
        <fullName evidence="4">BIG2 domain-containing protein</fullName>
    </recommendedName>
</protein>
<evidence type="ECO:0000313" key="5">
    <source>
        <dbReference type="EMBL" id="GFO94074.1"/>
    </source>
</evidence>
<dbReference type="InterPro" id="IPR003343">
    <property type="entry name" value="Big_2"/>
</dbReference>
<keyword evidence="3" id="KW-0732">Signal</keyword>
<evidence type="ECO:0000259" key="4">
    <source>
        <dbReference type="SMART" id="SM00635"/>
    </source>
</evidence>
<feature type="domain" description="BIG2" evidence="4">
    <location>
        <begin position="916"/>
        <end position="993"/>
    </location>
</feature>
<name>A0AAI9K1S3_9FIRM</name>
<dbReference type="SUPFAM" id="SSF49373">
    <property type="entry name" value="Invasin/intimin cell-adhesion fragments"/>
    <property type="match status" value="9"/>
</dbReference>
<dbReference type="Pfam" id="PF13516">
    <property type="entry name" value="LRR_6"/>
    <property type="match status" value="1"/>
</dbReference>
<gene>
    <name evidence="5" type="ORF">COEU31_11200</name>
</gene>
<dbReference type="SMART" id="SM00365">
    <property type="entry name" value="LRR_SD22"/>
    <property type="match status" value="5"/>
</dbReference>
<dbReference type="InterPro" id="IPR032675">
    <property type="entry name" value="LRR_dom_sf"/>
</dbReference>